<keyword evidence="2" id="KW-1185">Reference proteome</keyword>
<accession>U7QNN6</accession>
<dbReference type="EMBL" id="AUZM01000015">
    <property type="protein sequence ID" value="ERT08011.1"/>
    <property type="molecule type" value="Genomic_DNA"/>
</dbReference>
<sequence length="44" mass="5196">MNRDRENILVLSLTTAFRERFLLSHRLLRCCDLWSVLLGYWAGG</sequence>
<protein>
    <submittedName>
        <fullName evidence="1">Uncharacterized protein</fullName>
    </submittedName>
</protein>
<reference evidence="1 2" key="1">
    <citation type="journal article" date="2013" name="Front. Microbiol.">
        <title>Comparative genomic analyses of the cyanobacterium, Lyngbya aestuarii BL J, a powerful hydrogen producer.</title>
        <authorList>
            <person name="Kothari A."/>
            <person name="Vaughn M."/>
            <person name="Garcia-Pichel F."/>
        </authorList>
    </citation>
    <scope>NUCLEOTIDE SEQUENCE [LARGE SCALE GENOMIC DNA]</scope>
    <source>
        <strain evidence="1 2">BL J</strain>
    </source>
</reference>
<dbReference type="Proteomes" id="UP000017127">
    <property type="component" value="Unassembled WGS sequence"/>
</dbReference>
<gene>
    <name evidence="1" type="ORF">M595_1992</name>
</gene>
<comment type="caution">
    <text evidence="1">The sequence shown here is derived from an EMBL/GenBank/DDBJ whole genome shotgun (WGS) entry which is preliminary data.</text>
</comment>
<dbReference type="AlphaFoldDB" id="U7QNN6"/>
<organism evidence="1 2">
    <name type="scientific">Lyngbya aestuarii BL J</name>
    <dbReference type="NCBI Taxonomy" id="1348334"/>
    <lineage>
        <taxon>Bacteria</taxon>
        <taxon>Bacillati</taxon>
        <taxon>Cyanobacteriota</taxon>
        <taxon>Cyanophyceae</taxon>
        <taxon>Oscillatoriophycideae</taxon>
        <taxon>Oscillatoriales</taxon>
        <taxon>Microcoleaceae</taxon>
        <taxon>Lyngbya</taxon>
    </lineage>
</organism>
<evidence type="ECO:0000313" key="2">
    <source>
        <dbReference type="Proteomes" id="UP000017127"/>
    </source>
</evidence>
<evidence type="ECO:0000313" key="1">
    <source>
        <dbReference type="EMBL" id="ERT08011.1"/>
    </source>
</evidence>
<name>U7QNN6_9CYAN</name>
<proteinExistence type="predicted"/>